<evidence type="ECO:0000259" key="4">
    <source>
        <dbReference type="Pfam" id="PF00291"/>
    </source>
</evidence>
<feature type="domain" description="Tryptophan synthase beta chain-like PALP" evidence="4">
    <location>
        <begin position="67"/>
        <end position="370"/>
    </location>
</feature>
<dbReference type="AlphaFoldDB" id="A0A6J7I3U0"/>
<evidence type="ECO:0000256" key="1">
    <source>
        <dbReference type="ARBA" id="ARBA00001933"/>
    </source>
</evidence>
<protein>
    <submittedName>
        <fullName evidence="5">Unannotated protein</fullName>
    </submittedName>
</protein>
<keyword evidence="2" id="KW-0663">Pyridoxal phosphate</keyword>
<dbReference type="PANTHER" id="PTHR48078">
    <property type="entry name" value="THREONINE DEHYDRATASE, MITOCHONDRIAL-RELATED"/>
    <property type="match status" value="1"/>
</dbReference>
<reference evidence="5" key="1">
    <citation type="submission" date="2020-05" db="EMBL/GenBank/DDBJ databases">
        <authorList>
            <person name="Chiriac C."/>
            <person name="Salcher M."/>
            <person name="Ghai R."/>
            <person name="Kavagutti S V."/>
        </authorList>
    </citation>
    <scope>NUCLEOTIDE SEQUENCE</scope>
</reference>
<evidence type="ECO:0000313" key="6">
    <source>
        <dbReference type="EMBL" id="CAB5020980.1"/>
    </source>
</evidence>
<organism evidence="5">
    <name type="scientific">freshwater metagenome</name>
    <dbReference type="NCBI Taxonomy" id="449393"/>
    <lineage>
        <taxon>unclassified sequences</taxon>
        <taxon>metagenomes</taxon>
        <taxon>ecological metagenomes</taxon>
    </lineage>
</organism>
<keyword evidence="3" id="KW-0456">Lyase</keyword>
<dbReference type="InterPro" id="IPR050147">
    <property type="entry name" value="Ser/Thr_Dehydratase"/>
</dbReference>
<dbReference type="EMBL" id="CAFBPU010000004">
    <property type="protein sequence ID" value="CAB5020980.1"/>
    <property type="molecule type" value="Genomic_DNA"/>
</dbReference>
<evidence type="ECO:0000313" key="5">
    <source>
        <dbReference type="EMBL" id="CAB4925443.1"/>
    </source>
</evidence>
<accession>A0A6J7I3U0</accession>
<evidence type="ECO:0000256" key="2">
    <source>
        <dbReference type="ARBA" id="ARBA00022898"/>
    </source>
</evidence>
<dbReference type="EMBL" id="CAFBND010000002">
    <property type="protein sequence ID" value="CAB4925443.1"/>
    <property type="molecule type" value="Genomic_DNA"/>
</dbReference>
<dbReference type="InterPro" id="IPR001926">
    <property type="entry name" value="TrpB-like_PALP"/>
</dbReference>
<dbReference type="InterPro" id="IPR036052">
    <property type="entry name" value="TrpB-like_PALP_sf"/>
</dbReference>
<name>A0A6J7I3U0_9ZZZZ</name>
<dbReference type="GO" id="GO:0009097">
    <property type="term" value="P:isoleucine biosynthetic process"/>
    <property type="evidence" value="ECO:0007669"/>
    <property type="project" value="TreeGrafter"/>
</dbReference>
<proteinExistence type="predicted"/>
<dbReference type="GO" id="GO:0003941">
    <property type="term" value="F:L-serine ammonia-lyase activity"/>
    <property type="evidence" value="ECO:0007669"/>
    <property type="project" value="TreeGrafter"/>
</dbReference>
<dbReference type="GO" id="GO:0006567">
    <property type="term" value="P:L-threonine catabolic process"/>
    <property type="evidence" value="ECO:0007669"/>
    <property type="project" value="TreeGrafter"/>
</dbReference>
<dbReference type="SUPFAM" id="SSF53686">
    <property type="entry name" value="Tryptophan synthase beta subunit-like PLP-dependent enzymes"/>
    <property type="match status" value="1"/>
</dbReference>
<comment type="cofactor">
    <cofactor evidence="1">
        <name>pyridoxal 5'-phosphate</name>
        <dbReference type="ChEBI" id="CHEBI:597326"/>
    </cofactor>
</comment>
<dbReference type="PANTHER" id="PTHR48078:SF6">
    <property type="entry name" value="L-THREONINE DEHYDRATASE CATABOLIC TDCB"/>
    <property type="match status" value="1"/>
</dbReference>
<sequence length="409" mass="41857">MDDATWWLRCRSCAVLRVPGSVDYVCAGCGGELVVEYAAPSATPRAGITGLWRWGDRLPLRSAAHIITLGEGGTPQVRLGTRIHQELGVASAEVKCEHLNPTGSFKDRIASVAVSLAAERGLSGLAGTSSGNGGAAAAAYTARSGMPLTLFSLSDVAPQKLLQIRALGGRVLLVQGLGHDGSATMRAATAVARHSAEKGVMPFLTGGRYSPEAMEGAVTIAYEIAEDRPATTVVYCPVGGGGLLSAIGRGFRAQAPHVRLVGVQPRGCATLSRAMRGDFSGLPGPVTTGVSGLQVGVLFDGPGSVEAITQSGGHLTEVDDDAIAAAQRLLAREEGILVEPAGATALAGALADAARGLLRSDDHVVLVATGAGWKDTASLQHLLSDAGGLVPSVPVITIDEIEEVLGERL</sequence>
<dbReference type="Gene3D" id="3.40.50.1100">
    <property type="match status" value="2"/>
</dbReference>
<dbReference type="Pfam" id="PF00291">
    <property type="entry name" value="PALP"/>
    <property type="match status" value="1"/>
</dbReference>
<gene>
    <name evidence="5" type="ORF">UFOPK3752_00099</name>
    <name evidence="6" type="ORF">UFOPK4150_00243</name>
</gene>
<dbReference type="GO" id="GO:0004794">
    <property type="term" value="F:threonine deaminase activity"/>
    <property type="evidence" value="ECO:0007669"/>
    <property type="project" value="TreeGrafter"/>
</dbReference>
<evidence type="ECO:0000256" key="3">
    <source>
        <dbReference type="ARBA" id="ARBA00023239"/>
    </source>
</evidence>
<dbReference type="GO" id="GO:0006565">
    <property type="term" value="P:L-serine catabolic process"/>
    <property type="evidence" value="ECO:0007669"/>
    <property type="project" value="TreeGrafter"/>
</dbReference>